<feature type="transmembrane region" description="Helical" evidence="10">
    <location>
        <begin position="613"/>
        <end position="636"/>
    </location>
</feature>
<protein>
    <recommendedName>
        <fullName evidence="15">P-loop containing nucleoside triphosphate hydrolase protein</fullName>
    </recommendedName>
</protein>
<feature type="transmembrane region" description="Helical" evidence="10">
    <location>
        <begin position="21"/>
        <end position="42"/>
    </location>
</feature>
<keyword evidence="7 10" id="KW-1133">Transmembrane helix</keyword>
<dbReference type="GO" id="GO:0140359">
    <property type="term" value="F:ABC-type transporter activity"/>
    <property type="evidence" value="ECO:0007669"/>
    <property type="project" value="InterPro"/>
</dbReference>
<dbReference type="InterPro" id="IPR017871">
    <property type="entry name" value="ABC_transporter-like_CS"/>
</dbReference>
<evidence type="ECO:0000256" key="4">
    <source>
        <dbReference type="ARBA" id="ARBA00022737"/>
    </source>
</evidence>
<name>A0A9W7XM87_9FUNG</name>
<dbReference type="Gene3D" id="1.20.1560.10">
    <property type="entry name" value="ABC transporter type 1, transmembrane domain"/>
    <property type="match status" value="2"/>
</dbReference>
<evidence type="ECO:0000256" key="6">
    <source>
        <dbReference type="ARBA" id="ARBA00022840"/>
    </source>
</evidence>
<dbReference type="FunFam" id="1.20.1560.10:FF:000013">
    <property type="entry name" value="ABC transporter C family member 2"/>
    <property type="match status" value="1"/>
</dbReference>
<dbReference type="InterPro" id="IPR003439">
    <property type="entry name" value="ABC_transporter-like_ATP-bd"/>
</dbReference>
<keyword evidence="8 10" id="KW-0472">Membrane</keyword>
<dbReference type="GO" id="GO:0005524">
    <property type="term" value="F:ATP binding"/>
    <property type="evidence" value="ECO:0007669"/>
    <property type="project" value="UniProtKB-KW"/>
</dbReference>
<feature type="transmembrane region" description="Helical" evidence="10">
    <location>
        <begin position="353"/>
        <end position="374"/>
    </location>
</feature>
<keyword evidence="4" id="KW-0677">Repeat</keyword>
<dbReference type="InterPro" id="IPR027417">
    <property type="entry name" value="P-loop_NTPase"/>
</dbReference>
<feature type="domain" description="ABC transporter" evidence="11">
    <location>
        <begin position="788"/>
        <end position="1039"/>
    </location>
</feature>
<evidence type="ECO:0000256" key="1">
    <source>
        <dbReference type="ARBA" id="ARBA00004141"/>
    </source>
</evidence>
<accession>A0A9W7XM87</accession>
<dbReference type="Pfam" id="PF00005">
    <property type="entry name" value="ABC_tran"/>
    <property type="match status" value="2"/>
</dbReference>
<comment type="subcellular location">
    <subcellularLocation>
        <location evidence="1">Membrane</location>
        <topology evidence="1">Multi-pass membrane protein</topology>
    </subcellularLocation>
</comment>
<dbReference type="SUPFAM" id="SSF90123">
    <property type="entry name" value="ABC transporter transmembrane region"/>
    <property type="match status" value="2"/>
</dbReference>
<feature type="transmembrane region" description="Helical" evidence="10">
    <location>
        <begin position="1356"/>
        <end position="1375"/>
    </location>
</feature>
<evidence type="ECO:0000256" key="5">
    <source>
        <dbReference type="ARBA" id="ARBA00022741"/>
    </source>
</evidence>
<dbReference type="CDD" id="cd03244">
    <property type="entry name" value="ABCC_MRP_domain2"/>
    <property type="match status" value="1"/>
</dbReference>
<dbReference type="CDD" id="cd03250">
    <property type="entry name" value="ABCC_MRP_domain1"/>
    <property type="match status" value="1"/>
</dbReference>
<dbReference type="PANTHER" id="PTHR24223">
    <property type="entry name" value="ATP-BINDING CASSETTE SUB-FAMILY C"/>
    <property type="match status" value="1"/>
</dbReference>
<proteinExistence type="predicted"/>
<feature type="transmembrane region" description="Helical" evidence="10">
    <location>
        <begin position="215"/>
        <end position="238"/>
    </location>
</feature>
<feature type="transmembrane region" description="Helical" evidence="10">
    <location>
        <begin position="1128"/>
        <end position="1146"/>
    </location>
</feature>
<dbReference type="InterPro" id="IPR036640">
    <property type="entry name" value="ABC1_TM_sf"/>
</dbReference>
<feature type="transmembrane region" description="Helical" evidence="10">
    <location>
        <begin position="510"/>
        <end position="533"/>
    </location>
</feature>
<feature type="transmembrane region" description="Helical" evidence="10">
    <location>
        <begin position="151"/>
        <end position="170"/>
    </location>
</feature>
<feature type="transmembrane region" description="Helical" evidence="10">
    <location>
        <begin position="1267"/>
        <end position="1287"/>
    </location>
</feature>
<gene>
    <name evidence="13" type="ORF">LPJ64_002819</name>
</gene>
<keyword evidence="14" id="KW-1185">Reference proteome</keyword>
<feature type="region of interest" description="Disordered" evidence="9">
    <location>
        <begin position="447"/>
        <end position="473"/>
    </location>
</feature>
<evidence type="ECO:0000259" key="12">
    <source>
        <dbReference type="PROSITE" id="PS50929"/>
    </source>
</evidence>
<dbReference type="Proteomes" id="UP001145021">
    <property type="component" value="Unassembled WGS sequence"/>
</dbReference>
<dbReference type="InterPro" id="IPR011527">
    <property type="entry name" value="ABC1_TM_dom"/>
</dbReference>
<feature type="transmembrane region" description="Helical" evidence="10">
    <location>
        <begin position="117"/>
        <end position="139"/>
    </location>
</feature>
<dbReference type="GO" id="GO:0016020">
    <property type="term" value="C:membrane"/>
    <property type="evidence" value="ECO:0007669"/>
    <property type="project" value="UniProtKB-SubCell"/>
</dbReference>
<dbReference type="EMBL" id="JANBOH010000097">
    <property type="protein sequence ID" value="KAJ1645614.1"/>
    <property type="molecule type" value="Genomic_DNA"/>
</dbReference>
<keyword evidence="5" id="KW-0547">Nucleotide-binding</keyword>
<dbReference type="InterPro" id="IPR050173">
    <property type="entry name" value="ABC_transporter_C-like"/>
</dbReference>
<dbReference type="SUPFAM" id="SSF52540">
    <property type="entry name" value="P-loop containing nucleoside triphosphate hydrolases"/>
    <property type="match status" value="2"/>
</dbReference>
<evidence type="ECO:0000256" key="7">
    <source>
        <dbReference type="ARBA" id="ARBA00022989"/>
    </source>
</evidence>
<dbReference type="Pfam" id="PF00664">
    <property type="entry name" value="ABC_membrane"/>
    <property type="match status" value="2"/>
</dbReference>
<evidence type="ECO:0000256" key="3">
    <source>
        <dbReference type="ARBA" id="ARBA00022692"/>
    </source>
</evidence>
<evidence type="ECO:0000256" key="2">
    <source>
        <dbReference type="ARBA" id="ARBA00022448"/>
    </source>
</evidence>
<evidence type="ECO:0000256" key="10">
    <source>
        <dbReference type="SAM" id="Phobius"/>
    </source>
</evidence>
<evidence type="ECO:0000259" key="11">
    <source>
        <dbReference type="PROSITE" id="PS50893"/>
    </source>
</evidence>
<feature type="transmembrane region" description="Helical" evidence="10">
    <location>
        <begin position="1240"/>
        <end position="1261"/>
    </location>
</feature>
<comment type="caution">
    <text evidence="13">The sequence shown here is derived from an EMBL/GenBank/DDBJ whole genome shotgun (WGS) entry which is preliminary data.</text>
</comment>
<dbReference type="Gene3D" id="3.40.50.300">
    <property type="entry name" value="P-loop containing nucleotide triphosphate hydrolases"/>
    <property type="match status" value="2"/>
</dbReference>
<feature type="transmembrane region" description="Helical" evidence="10">
    <location>
        <begin position="182"/>
        <end position="203"/>
    </location>
</feature>
<evidence type="ECO:0000313" key="13">
    <source>
        <dbReference type="EMBL" id="KAJ1645614.1"/>
    </source>
</evidence>
<organism evidence="13 14">
    <name type="scientific">Coemansia asiatica</name>
    <dbReference type="NCBI Taxonomy" id="1052880"/>
    <lineage>
        <taxon>Eukaryota</taxon>
        <taxon>Fungi</taxon>
        <taxon>Fungi incertae sedis</taxon>
        <taxon>Zoopagomycota</taxon>
        <taxon>Kickxellomycotina</taxon>
        <taxon>Kickxellomycetes</taxon>
        <taxon>Kickxellales</taxon>
        <taxon>Kickxellaceae</taxon>
        <taxon>Coemansia</taxon>
    </lineage>
</organism>
<keyword evidence="2" id="KW-0813">Transport</keyword>
<evidence type="ECO:0000256" key="8">
    <source>
        <dbReference type="ARBA" id="ARBA00023136"/>
    </source>
</evidence>
<evidence type="ECO:0000313" key="14">
    <source>
        <dbReference type="Proteomes" id="UP001145021"/>
    </source>
</evidence>
<dbReference type="PROSITE" id="PS50929">
    <property type="entry name" value="ABC_TM1F"/>
    <property type="match status" value="2"/>
</dbReference>
<dbReference type="PANTHER" id="PTHR24223:SF356">
    <property type="entry name" value="ATP-BINDING CASSETTE TRANSPORTER ABC4"/>
    <property type="match status" value="1"/>
</dbReference>
<dbReference type="CDD" id="cd18596">
    <property type="entry name" value="ABC_6TM_VMR1_D1_like"/>
    <property type="match status" value="1"/>
</dbReference>
<dbReference type="PROSITE" id="PS50893">
    <property type="entry name" value="ABC_TRANSPORTER_2"/>
    <property type="match status" value="2"/>
</dbReference>
<dbReference type="CDD" id="cd18604">
    <property type="entry name" value="ABC_6TM_VMR1_D2_like"/>
    <property type="match status" value="1"/>
</dbReference>
<evidence type="ECO:0008006" key="15">
    <source>
        <dbReference type="Google" id="ProtNLM"/>
    </source>
</evidence>
<keyword evidence="3 10" id="KW-0812">Transmembrane</keyword>
<evidence type="ECO:0000256" key="9">
    <source>
        <dbReference type="SAM" id="MobiDB-lite"/>
    </source>
</evidence>
<dbReference type="PROSITE" id="PS00211">
    <property type="entry name" value="ABC_TRANSPORTER_1"/>
    <property type="match status" value="2"/>
</dbReference>
<feature type="domain" description="ABC transmembrane type-1" evidence="12">
    <location>
        <begin position="357"/>
        <end position="657"/>
    </location>
</feature>
<reference evidence="13" key="1">
    <citation type="submission" date="2022-07" db="EMBL/GenBank/DDBJ databases">
        <title>Phylogenomic reconstructions and comparative analyses of Kickxellomycotina fungi.</title>
        <authorList>
            <person name="Reynolds N.K."/>
            <person name="Stajich J.E."/>
            <person name="Barry K."/>
            <person name="Grigoriev I.V."/>
            <person name="Crous P."/>
            <person name="Smith M.E."/>
        </authorList>
    </citation>
    <scope>NUCLEOTIDE SEQUENCE</scope>
    <source>
        <strain evidence="13">NBRC 105413</strain>
    </source>
</reference>
<dbReference type="InterPro" id="IPR003593">
    <property type="entry name" value="AAA+_ATPase"/>
</dbReference>
<sequence>MTETAGVNRSLETRRHRYVKLFSALVLLVVYLLALGSLSASTNHGIENCDERKLASDCFRLGVAWPWVDMALSTMVLVHLLVMPWRRSSNNCNRDGDGRSMVNNDVLVFKDNRRQMALTLLVIAVASTANALVISGFSLYRVDQGWLLTHWLTNSFFWATVSLTVLVRLYAHARGNVFQWPLILALLGKAVLAALAECFYAFFTIGHVFERPLGSWHNVFCISQAAFSLVALALSLSAHKHGFFLPVRERIAGDVVAEENDSSVYTTPLSRTRPEQVPMVRTPERAASALGHFTFSWVTPILRMGTRVTIDSGDLYMLAAEDRPLSIWRRFAGRRKPGRSLLRTLFATFRPQLLAQVLLALVSAVLSYAGPFFLQRILRSIRLYRKNSNEEGQVSLRLVYLDAIGLLLSSMLHSLSSNQVLWLGRKVSLRLQCLLVAELSSKALQRRSRSSGTNSQEKNKEEDEDAGQKTASSDGRVANMLTSDLESIGHVASYLDEIYTLPIGFFLGSWYLYSLLGVSALIGLAITVIYYPLTRLMVKYMVRYQRRLMALDDERVTMITEMFQGIRAVKLFGWQTRFIQKVRAKREEEISAYWTLIFFQLPVSLVRNLTTSLILVTILAIYTLVFGHTLTADVVFPSITVFSMVSSTFNRIPGLFSWISNCYVSLTRIESFMTQTHVQDLDERVARNGTASEPVVGFVNASLVWSVDASDTASASLASNTASVESDSLSEINTEQTPLLEGGVSGSQTRNASYAALATATENDIAQPSSDLISPSTTIALSPSTASSKAKHGTSSDMVNFSLHDITLLFPTGKLSIIVGPTGSGKSSLLSALIGEMTLTSGTILQPTSDISLQANQQDRYREIMELAQQGRITTDIAFVAQEAWLRNATIRENILFGQPYLQDRYEEVLRVCALKPDLRILAAGDMTEIGERGVTLSGGQKQRVALARAVYSDRRILLIDDCLSAVDAHTGKHILSRCLIDESPLMRGRTRVLVTHHVSACLPHSDFVAVLQDGQVAMSGSPQELQKLGHFANETLDQETNGSCGSETNIAGSSSASAAMNVDDMRSEDEYNAARRAELAAQRGEDPQTATNLNDLEGALVDDEEREQGYVRPSVWLGYMKMCGTPWYWLTIIFFIFVCRGASILQDYWVRLWMSSSTSNGSSVVYWLGSYVLIGMLNTIVRLTALFNENLGGMRAAREYHELLFTRVMNATPRFFDKTPIGRVISRFSRDMRTIDDSILVFISTLITQIAQVAGVFVIISMVTPPFILIALSVSAAYAVLAIYYLNATRELKRLDSISMSPLLSLFSELITGVESIRAFSAQNQYTMEAMNRIDTHNRPYYLMWAANRWLCTRIEFSGCIVAFSTTILILLSLDRIDAGLAGFVLMYAISFSDSMLWFIRNYSECEISMNSVERINQYLRIEQEAQAFADEMNRPPISWPQSGAVKVRDLVIEYVPDTPVLHKISFSVAHGEKIGVVGRTGAGKSTLSLAFLRFIEAKSGSITVDNVDIATVGLEEIRRSFTIIPQDPVLFNGTIRFNLDPFDEYPDELLWDALQRSHLVNDTVDTPVLSTTPVSLSSRSVVDDTGSQEQSAALGSRQLDNQRMSGIFKSLAAEIKENGQNLSLGQRQLVALARALVRRSRLIIMDEATASVDFDTDNRIQRTIRGPEFANSTLFCIAHRLRTIIDYDRVLVLDKGRIAEFDTPWKLLAREDGLFRSMCEKTGEFEHLYRVAQEKEAILAK</sequence>
<dbReference type="SMART" id="SM00382">
    <property type="entry name" value="AAA"/>
    <property type="match status" value="2"/>
</dbReference>
<feature type="transmembrane region" description="Helical" evidence="10">
    <location>
        <begin position="1166"/>
        <end position="1186"/>
    </location>
</feature>
<feature type="domain" description="ABC transmembrane type-1" evidence="12">
    <location>
        <begin position="1131"/>
        <end position="1406"/>
    </location>
</feature>
<feature type="transmembrane region" description="Helical" evidence="10">
    <location>
        <begin position="62"/>
        <end position="82"/>
    </location>
</feature>
<dbReference type="GO" id="GO:0016887">
    <property type="term" value="F:ATP hydrolysis activity"/>
    <property type="evidence" value="ECO:0007669"/>
    <property type="project" value="InterPro"/>
</dbReference>
<feature type="domain" description="ABC transporter" evidence="11">
    <location>
        <begin position="1447"/>
        <end position="1722"/>
    </location>
</feature>
<keyword evidence="6" id="KW-0067">ATP-binding</keyword>